<keyword evidence="1" id="KW-1133">Transmembrane helix</keyword>
<dbReference type="AlphaFoldDB" id="A0AAD6G4H6"/>
<evidence type="ECO:0000313" key="2">
    <source>
        <dbReference type="EMBL" id="KAJ5456069.1"/>
    </source>
</evidence>
<dbReference type="GeneID" id="81597958"/>
<name>A0AAD6G4H6_9EURO</name>
<proteinExistence type="predicted"/>
<sequence length="49" mass="5314">MSAATCILVIGYSFDDTHIAQYGNPGVSYNVFWHRLVLVLIGFAAALVV</sequence>
<reference evidence="2" key="1">
    <citation type="submission" date="2022-12" db="EMBL/GenBank/DDBJ databases">
        <authorList>
            <person name="Petersen C."/>
        </authorList>
    </citation>
    <scope>NUCLEOTIDE SEQUENCE</scope>
    <source>
        <strain evidence="2">IBT 16125</strain>
    </source>
</reference>
<dbReference type="PANTHER" id="PTHR37994">
    <property type="entry name" value="ARAE_2_N DOMAIN-CONTAINING PROTEIN-RELATED"/>
    <property type="match status" value="1"/>
</dbReference>
<keyword evidence="1" id="KW-0812">Transmembrane</keyword>
<feature type="transmembrane region" description="Helical" evidence="1">
    <location>
        <begin position="31"/>
        <end position="48"/>
    </location>
</feature>
<keyword evidence="1" id="KW-0472">Membrane</keyword>
<protein>
    <submittedName>
        <fullName evidence="2">Uncharacterized protein</fullName>
    </submittedName>
</protein>
<evidence type="ECO:0000313" key="3">
    <source>
        <dbReference type="Proteomes" id="UP001213681"/>
    </source>
</evidence>
<evidence type="ECO:0000256" key="1">
    <source>
        <dbReference type="SAM" id="Phobius"/>
    </source>
</evidence>
<gene>
    <name evidence="2" type="ORF">N7458_004333</name>
</gene>
<dbReference type="EMBL" id="JAPVEA010000004">
    <property type="protein sequence ID" value="KAJ5456069.1"/>
    <property type="molecule type" value="Genomic_DNA"/>
</dbReference>
<reference evidence="2" key="2">
    <citation type="journal article" date="2023" name="IMA Fungus">
        <title>Comparative genomic study of the Penicillium genus elucidates a diverse pangenome and 15 lateral gene transfer events.</title>
        <authorList>
            <person name="Petersen C."/>
            <person name="Sorensen T."/>
            <person name="Nielsen M.R."/>
            <person name="Sondergaard T.E."/>
            <person name="Sorensen J.L."/>
            <person name="Fitzpatrick D.A."/>
            <person name="Frisvad J.C."/>
            <person name="Nielsen K.L."/>
        </authorList>
    </citation>
    <scope>NUCLEOTIDE SEQUENCE</scope>
    <source>
        <strain evidence="2">IBT 16125</strain>
    </source>
</reference>
<dbReference type="PANTHER" id="PTHR37994:SF3">
    <property type="entry name" value="ER TRANSPORTER 6TM N-TERMINAL DOMAIN-CONTAINING PROTEIN"/>
    <property type="match status" value="1"/>
</dbReference>
<dbReference type="RefSeq" id="XP_056768442.1">
    <property type="nucleotide sequence ID" value="XM_056907715.1"/>
</dbReference>
<accession>A0AAD6G4H6</accession>
<dbReference type="Proteomes" id="UP001213681">
    <property type="component" value="Unassembled WGS sequence"/>
</dbReference>
<keyword evidence="3" id="KW-1185">Reference proteome</keyword>
<comment type="caution">
    <text evidence="2">The sequence shown here is derived from an EMBL/GenBank/DDBJ whole genome shotgun (WGS) entry which is preliminary data.</text>
</comment>
<organism evidence="2 3">
    <name type="scientific">Penicillium daleae</name>
    <dbReference type="NCBI Taxonomy" id="63821"/>
    <lineage>
        <taxon>Eukaryota</taxon>
        <taxon>Fungi</taxon>
        <taxon>Dikarya</taxon>
        <taxon>Ascomycota</taxon>
        <taxon>Pezizomycotina</taxon>
        <taxon>Eurotiomycetes</taxon>
        <taxon>Eurotiomycetidae</taxon>
        <taxon>Eurotiales</taxon>
        <taxon>Aspergillaceae</taxon>
        <taxon>Penicillium</taxon>
    </lineage>
</organism>